<sequence>MEGILVADTVGREVVYTTTCYEEDFKFTNGTQVFLQISKIPPGPEGPQGPHGEVYPAEAQDAVRIVDGVLNIVTGSLAIGMVFTPPPVNLVLGIFAGLGGLISAGLKFIPGKPDPVKEKLELLKKKIRELDTKIMARFGEMKAFITENKFSIEIIGEVATLKKFMNDVLSLLNDGSIRNFREAYHQNTPLDIAYTLMSLLAQRSTNPMAMAMEKNKDKQEETFNTWKNIIETIVGDLMFLEGIACGMLKDKDMQDCESLIEVSNEIYQSIDHWKDHYVNTAWNEFKITLPAYLKNSTHLNNAQKADNIKLQLERACPEYSFYICVMNQKKGGKDHYTKCGDPNELIELDDTGLCGAFVYRSRKGKNMANSEYEKTKKDVKYLIDPKHNYLHKTPAEFTEEALDWKKLVRTDGLIKLIDNNLNLAIRSANCPDHEWGPGWWETIMLQSKPYTLLVGLP</sequence>
<keyword evidence="1" id="KW-1185">Reference proteome</keyword>
<evidence type="ECO:0000313" key="1">
    <source>
        <dbReference type="Proteomes" id="UP000095282"/>
    </source>
</evidence>
<reference evidence="2" key="1">
    <citation type="submission" date="2016-11" db="UniProtKB">
        <authorList>
            <consortium name="WormBaseParasite"/>
        </authorList>
    </citation>
    <scope>IDENTIFICATION</scope>
</reference>
<dbReference type="eggNOG" id="ENOG502TJHI">
    <property type="taxonomic scope" value="Eukaryota"/>
</dbReference>
<dbReference type="PANTHER" id="PTHR31464">
    <property type="entry name" value="PROTEIN CBG01266"/>
    <property type="match status" value="1"/>
</dbReference>
<dbReference type="Proteomes" id="UP000095282">
    <property type="component" value="Unplaced"/>
</dbReference>
<dbReference type="PANTHER" id="PTHR31464:SF3">
    <property type="entry name" value="AAA DOMAIN-CONTAINING PROTEIN-RELATED"/>
    <property type="match status" value="1"/>
</dbReference>
<evidence type="ECO:0000313" key="2">
    <source>
        <dbReference type="WBParaSite" id="Csp11.Scaffold629.g12294.t1"/>
    </source>
</evidence>
<dbReference type="WBParaSite" id="Csp11.Scaffold629.g12294.t1">
    <property type="protein sequence ID" value="Csp11.Scaffold629.g12294.t1"/>
    <property type="gene ID" value="Csp11.Scaffold629.g12294"/>
</dbReference>
<name>A0A1I7TVU0_9PELO</name>
<dbReference type="AlphaFoldDB" id="A0A1I7TVU0"/>
<dbReference type="Pfam" id="PF05075">
    <property type="entry name" value="DUF684"/>
    <property type="match status" value="1"/>
</dbReference>
<dbReference type="InterPro" id="IPR007767">
    <property type="entry name" value="DUF684"/>
</dbReference>
<organism evidence="1 2">
    <name type="scientific">Caenorhabditis tropicalis</name>
    <dbReference type="NCBI Taxonomy" id="1561998"/>
    <lineage>
        <taxon>Eukaryota</taxon>
        <taxon>Metazoa</taxon>
        <taxon>Ecdysozoa</taxon>
        <taxon>Nematoda</taxon>
        <taxon>Chromadorea</taxon>
        <taxon>Rhabditida</taxon>
        <taxon>Rhabditina</taxon>
        <taxon>Rhabditomorpha</taxon>
        <taxon>Rhabditoidea</taxon>
        <taxon>Rhabditidae</taxon>
        <taxon>Peloderinae</taxon>
        <taxon>Caenorhabditis</taxon>
    </lineage>
</organism>
<dbReference type="STRING" id="1561998.A0A1I7TVU0"/>
<accession>A0A1I7TVU0</accession>
<protein>
    <submittedName>
        <fullName evidence="2">DUF1269 domain-containing protein</fullName>
    </submittedName>
</protein>
<proteinExistence type="predicted"/>